<feature type="transmembrane region" description="Helical" evidence="1">
    <location>
        <begin position="7"/>
        <end position="27"/>
    </location>
</feature>
<dbReference type="Proteomes" id="UP000198860">
    <property type="component" value="Unassembled WGS sequence"/>
</dbReference>
<sequence length="61" mass="6898">MNQEMKIGIALIGSFLILMVGLFRLFTAELQDVPLFVAYILTISGLVGVITNGWKWKKREN</sequence>
<organism evidence="2 3">
    <name type="scientific">Halobacillus aidingensis</name>
    <dbReference type="NCBI Taxonomy" id="240303"/>
    <lineage>
        <taxon>Bacteria</taxon>
        <taxon>Bacillati</taxon>
        <taxon>Bacillota</taxon>
        <taxon>Bacilli</taxon>
        <taxon>Bacillales</taxon>
        <taxon>Bacillaceae</taxon>
        <taxon>Halobacillus</taxon>
    </lineage>
</organism>
<dbReference type="RefSeq" id="WP_089654087.1">
    <property type="nucleotide sequence ID" value="NZ_FNIZ01000019.1"/>
</dbReference>
<keyword evidence="1" id="KW-1133">Transmembrane helix</keyword>
<dbReference type="OrthoDB" id="2971456at2"/>
<name>A0A1H0SYV7_HALAD</name>
<keyword evidence="1" id="KW-0472">Membrane</keyword>
<protein>
    <submittedName>
        <fullName evidence="2">Uncharacterized protein</fullName>
    </submittedName>
</protein>
<evidence type="ECO:0000313" key="2">
    <source>
        <dbReference type="EMBL" id="SDP46750.1"/>
    </source>
</evidence>
<feature type="transmembrane region" description="Helical" evidence="1">
    <location>
        <begin position="33"/>
        <end position="54"/>
    </location>
</feature>
<keyword evidence="3" id="KW-1185">Reference proteome</keyword>
<reference evidence="3" key="1">
    <citation type="submission" date="2016-10" db="EMBL/GenBank/DDBJ databases">
        <authorList>
            <person name="Varghese N."/>
            <person name="Submissions S."/>
        </authorList>
    </citation>
    <scope>NUCLEOTIDE SEQUENCE [LARGE SCALE GENOMIC DNA]</scope>
    <source>
        <strain evidence="3">CGMCC 1.3703</strain>
    </source>
</reference>
<proteinExistence type="predicted"/>
<dbReference type="EMBL" id="FNIZ01000019">
    <property type="protein sequence ID" value="SDP46750.1"/>
    <property type="molecule type" value="Genomic_DNA"/>
</dbReference>
<dbReference type="STRING" id="240303.SAMN05421677_11975"/>
<evidence type="ECO:0000256" key="1">
    <source>
        <dbReference type="SAM" id="Phobius"/>
    </source>
</evidence>
<accession>A0A1H0SYV7</accession>
<dbReference type="AlphaFoldDB" id="A0A1H0SYV7"/>
<gene>
    <name evidence="2" type="ORF">SAMN05421677_11975</name>
</gene>
<keyword evidence="1" id="KW-0812">Transmembrane</keyword>
<evidence type="ECO:0000313" key="3">
    <source>
        <dbReference type="Proteomes" id="UP000198860"/>
    </source>
</evidence>